<dbReference type="EMBL" id="NQWI01000016">
    <property type="protein sequence ID" value="PDW04053.1"/>
    <property type="molecule type" value="Genomic_DNA"/>
</dbReference>
<dbReference type="Pfam" id="PF04264">
    <property type="entry name" value="YceI"/>
    <property type="match status" value="1"/>
</dbReference>
<accession>A0A2A6RM89</accession>
<proteinExistence type="inferred from homology"/>
<comment type="similarity">
    <text evidence="1">Belongs to the UPF0312 family.</text>
</comment>
<sequence>MSNWTIDNAHSSIAFTVRHMMISKVRGRFQTFSGTVAFDEQNPANSSVNVQIEASSIDTRDAKRNEHLTSPDFLDTANHPSMSFTSKRIEVLDANHGKIIGDLTIRGVTREVVLETEYNGQAKAPWGTTSAGFTASTTINRKDWGLTWNVALETGGVLVGEEVNIEIELELVKQEAQAE</sequence>
<evidence type="ECO:0000313" key="3">
    <source>
        <dbReference type="EMBL" id="PDW04053.1"/>
    </source>
</evidence>
<gene>
    <name evidence="3" type="ORF">CJ255_05640</name>
</gene>
<dbReference type="Proteomes" id="UP000220527">
    <property type="component" value="Unassembled WGS sequence"/>
</dbReference>
<dbReference type="OrthoDB" id="9811006at2"/>
<feature type="domain" description="Lipid/polyisoprenoid-binding YceI-like" evidence="2">
    <location>
        <begin position="3"/>
        <end position="172"/>
    </location>
</feature>
<dbReference type="Gene3D" id="2.40.128.110">
    <property type="entry name" value="Lipid/polyisoprenoid-binding, YceI-like"/>
    <property type="match status" value="1"/>
</dbReference>
<evidence type="ECO:0000256" key="1">
    <source>
        <dbReference type="ARBA" id="ARBA00008812"/>
    </source>
</evidence>
<dbReference type="InterPro" id="IPR036761">
    <property type="entry name" value="TTHA0802/YceI-like_sf"/>
</dbReference>
<comment type="caution">
    <text evidence="3">The sequence shown here is derived from an EMBL/GenBank/DDBJ whole genome shotgun (WGS) entry which is preliminary data.</text>
</comment>
<reference evidence="4" key="1">
    <citation type="submission" date="2017-08" db="EMBL/GenBank/DDBJ databases">
        <authorList>
            <person name="Grouzdev D.S."/>
            <person name="Gaisin V.A."/>
            <person name="Rysina M.S."/>
            <person name="Gorlenko V.M."/>
        </authorList>
    </citation>
    <scope>NUCLEOTIDE SEQUENCE [LARGE SCALE GENOMIC DNA]</scope>
    <source>
        <strain evidence="4">Kir15-3F</strain>
    </source>
</reference>
<dbReference type="InterPro" id="IPR007372">
    <property type="entry name" value="Lipid/polyisoprenoid-bd_YceI"/>
</dbReference>
<dbReference type="RefSeq" id="WP_097643116.1">
    <property type="nucleotide sequence ID" value="NZ_NQWI01000016.1"/>
</dbReference>
<keyword evidence="4" id="KW-1185">Reference proteome</keyword>
<protein>
    <submittedName>
        <fullName evidence="3">Polyisoprenoid-binding protein</fullName>
    </submittedName>
</protein>
<evidence type="ECO:0000313" key="4">
    <source>
        <dbReference type="Proteomes" id="UP000220527"/>
    </source>
</evidence>
<name>A0A2A6RM89_9CHLR</name>
<dbReference type="SMART" id="SM00867">
    <property type="entry name" value="YceI"/>
    <property type="match status" value="1"/>
</dbReference>
<dbReference type="SUPFAM" id="SSF101874">
    <property type="entry name" value="YceI-like"/>
    <property type="match status" value="1"/>
</dbReference>
<dbReference type="PANTHER" id="PTHR34406">
    <property type="entry name" value="PROTEIN YCEI"/>
    <property type="match status" value="1"/>
</dbReference>
<dbReference type="AlphaFoldDB" id="A0A2A6RM89"/>
<evidence type="ECO:0000259" key="2">
    <source>
        <dbReference type="SMART" id="SM00867"/>
    </source>
</evidence>
<dbReference type="PANTHER" id="PTHR34406:SF1">
    <property type="entry name" value="PROTEIN YCEI"/>
    <property type="match status" value="1"/>
</dbReference>
<organism evidence="3 4">
    <name type="scientific">Candidatus Viridilinea mediisalina</name>
    <dbReference type="NCBI Taxonomy" id="2024553"/>
    <lineage>
        <taxon>Bacteria</taxon>
        <taxon>Bacillati</taxon>
        <taxon>Chloroflexota</taxon>
        <taxon>Chloroflexia</taxon>
        <taxon>Chloroflexales</taxon>
        <taxon>Chloroflexineae</taxon>
        <taxon>Oscillochloridaceae</taxon>
        <taxon>Candidatus Viridilinea</taxon>
    </lineage>
</organism>